<accession>A0A918JSK2</accession>
<dbReference type="SUPFAM" id="SSF53474">
    <property type="entry name" value="alpha/beta-Hydrolases"/>
    <property type="match status" value="1"/>
</dbReference>
<dbReference type="SUPFAM" id="SSF50993">
    <property type="entry name" value="Peptidase/esterase 'gauge' domain"/>
    <property type="match status" value="1"/>
</dbReference>
<dbReference type="GO" id="GO:0004252">
    <property type="term" value="F:serine-type endopeptidase activity"/>
    <property type="evidence" value="ECO:0007669"/>
    <property type="project" value="InterPro"/>
</dbReference>
<dbReference type="InterPro" id="IPR023302">
    <property type="entry name" value="Pept_S9A_N"/>
</dbReference>
<dbReference type="Pfam" id="PF00326">
    <property type="entry name" value="Peptidase_S9"/>
    <property type="match status" value="1"/>
</dbReference>
<dbReference type="Gene3D" id="3.40.50.1820">
    <property type="entry name" value="alpha/beta hydrolase"/>
    <property type="match status" value="1"/>
</dbReference>
<evidence type="ECO:0000259" key="4">
    <source>
        <dbReference type="Pfam" id="PF00326"/>
    </source>
</evidence>
<dbReference type="InterPro" id="IPR051167">
    <property type="entry name" value="Prolyl_oligopep/macrocyclase"/>
</dbReference>
<comment type="caution">
    <text evidence="6">The sequence shown here is derived from an EMBL/GenBank/DDBJ whole genome shotgun (WGS) entry which is preliminary data.</text>
</comment>
<dbReference type="PANTHER" id="PTHR42881:SF13">
    <property type="entry name" value="PROLYL ENDOPEPTIDASE"/>
    <property type="match status" value="1"/>
</dbReference>
<dbReference type="InterPro" id="IPR002470">
    <property type="entry name" value="Peptidase_S9A"/>
</dbReference>
<reference evidence="6 7" key="1">
    <citation type="journal article" date="2014" name="Int. J. Syst. Evol. Microbiol.">
        <title>Complete genome sequence of Corynebacterium casei LMG S-19264T (=DSM 44701T), isolated from a smear-ripened cheese.</title>
        <authorList>
            <consortium name="US DOE Joint Genome Institute (JGI-PGF)"/>
            <person name="Walter F."/>
            <person name="Albersmeier A."/>
            <person name="Kalinowski J."/>
            <person name="Ruckert C."/>
        </authorList>
    </citation>
    <scope>NUCLEOTIDE SEQUENCE [LARGE SCALE GENOMIC DNA]</scope>
    <source>
        <strain evidence="6 7">KCTC 12285</strain>
    </source>
</reference>
<dbReference type="GO" id="GO:0005829">
    <property type="term" value="C:cytosol"/>
    <property type="evidence" value="ECO:0007669"/>
    <property type="project" value="TreeGrafter"/>
</dbReference>
<evidence type="ECO:0000256" key="2">
    <source>
        <dbReference type="ARBA" id="ARBA00022801"/>
    </source>
</evidence>
<evidence type="ECO:0000313" key="7">
    <source>
        <dbReference type="Proteomes" id="UP000601108"/>
    </source>
</evidence>
<dbReference type="Pfam" id="PF02897">
    <property type="entry name" value="Peptidase_S9_N"/>
    <property type="match status" value="1"/>
</dbReference>
<dbReference type="GO" id="GO:0070012">
    <property type="term" value="F:oligopeptidase activity"/>
    <property type="evidence" value="ECO:0007669"/>
    <property type="project" value="TreeGrafter"/>
</dbReference>
<evidence type="ECO:0000256" key="3">
    <source>
        <dbReference type="ARBA" id="ARBA00022825"/>
    </source>
</evidence>
<dbReference type="EMBL" id="BMWS01000003">
    <property type="protein sequence ID" value="GGX07824.1"/>
    <property type="molecule type" value="Genomic_DNA"/>
</dbReference>
<keyword evidence="3" id="KW-0720">Serine protease</keyword>
<name>A0A918JSK2_9FLAO</name>
<organism evidence="6 7">
    <name type="scientific">Aquimarina muelleri</name>
    <dbReference type="NCBI Taxonomy" id="279356"/>
    <lineage>
        <taxon>Bacteria</taxon>
        <taxon>Pseudomonadati</taxon>
        <taxon>Bacteroidota</taxon>
        <taxon>Flavobacteriia</taxon>
        <taxon>Flavobacteriales</taxon>
        <taxon>Flavobacteriaceae</taxon>
        <taxon>Aquimarina</taxon>
    </lineage>
</organism>
<dbReference type="PRINTS" id="PR00862">
    <property type="entry name" value="PROLIGOPTASE"/>
</dbReference>
<dbReference type="AlphaFoldDB" id="A0A918JSK2"/>
<dbReference type="GO" id="GO:0006508">
    <property type="term" value="P:proteolysis"/>
    <property type="evidence" value="ECO:0007669"/>
    <property type="project" value="UniProtKB-KW"/>
</dbReference>
<evidence type="ECO:0000259" key="5">
    <source>
        <dbReference type="Pfam" id="PF02897"/>
    </source>
</evidence>
<evidence type="ECO:0000256" key="1">
    <source>
        <dbReference type="ARBA" id="ARBA00022670"/>
    </source>
</evidence>
<dbReference type="RefSeq" id="WP_051316665.1">
    <property type="nucleotide sequence ID" value="NZ_BMWS01000003.1"/>
</dbReference>
<sequence length="698" mass="79403">MKPLKKNELMEKYHNVVIDDPYRYTENPDDSLVISWLKQNNKVTDYYFEKIGSTKKNLNKVLQSYEKKDSDISSTVITTNDLYFYLKTNPKENYSKLFYKEEKNGKEILVFDPKSYKVNDSIKYTINHISPCWTGEKIALGITENDKEFSNIIVIDVKSRVIIFETDKKSWPGALGGVKWNAGCNGIYYTHVPVTDKNKKGYLFNTEATYFDIENTEEKTVLFSKSNNPSISFKEEDFPLLYFDYQENKHLIGTVAGVTKYRDAYVASLKMISKNKNDWKPLFKVSDKVKRFFLLKDELIYLTAKDASNFKICKTPIHKPDFTNPDILVPEYTEEIITSFAITTDGIYFVKVKNGVEAKLMFLDNTGVLKQIDLPVKAGSISLQTKSPTKSDLWITIEGWANNSTKYFYNIESKSFTLEQEISELKQNNVIVEEILVQSHDGKEIPLSLIYKKGFKKDGSCPLFITAYGAYGRSINPKSTVLISNWIDEGGAYAVAHVRGGGEKGYEWHMDGQKLNKANSWKDLISCVKYLQKQGYTKPKKTVAWGASAGGITVGRAVLEEPSLFSATIITSGILNTLRSEFAPNGKNNVKEFGSIKNPEEFKSLFAMDSYHNLEKNTSYPAFLVTTGFNDVRVASWQSTKFIARLKEYSISNKPILFAVDFESGHGRENSKRKTLTKIARRIAFALSQTGHPDYQPK</sequence>
<dbReference type="Gene3D" id="2.130.10.120">
    <property type="entry name" value="Prolyl oligopeptidase, N-terminal domain"/>
    <property type="match status" value="1"/>
</dbReference>
<keyword evidence="7" id="KW-1185">Reference proteome</keyword>
<evidence type="ECO:0000313" key="6">
    <source>
        <dbReference type="EMBL" id="GGX07824.1"/>
    </source>
</evidence>
<dbReference type="InterPro" id="IPR029058">
    <property type="entry name" value="AB_hydrolase_fold"/>
</dbReference>
<keyword evidence="1" id="KW-0645">Protease</keyword>
<dbReference type="PANTHER" id="PTHR42881">
    <property type="entry name" value="PROLYL ENDOPEPTIDASE"/>
    <property type="match status" value="1"/>
</dbReference>
<dbReference type="InterPro" id="IPR001375">
    <property type="entry name" value="Peptidase_S9_cat"/>
</dbReference>
<dbReference type="Proteomes" id="UP000601108">
    <property type="component" value="Unassembled WGS sequence"/>
</dbReference>
<feature type="domain" description="Peptidase S9A N-terminal" evidence="5">
    <location>
        <begin position="5"/>
        <end position="415"/>
    </location>
</feature>
<protein>
    <submittedName>
        <fullName evidence="6">Prolyl oligopeptidase</fullName>
    </submittedName>
</protein>
<proteinExistence type="predicted"/>
<feature type="domain" description="Peptidase S9 prolyl oligopeptidase catalytic" evidence="4">
    <location>
        <begin position="486"/>
        <end position="691"/>
    </location>
</feature>
<keyword evidence="2" id="KW-0378">Hydrolase</keyword>
<gene>
    <name evidence="6" type="ORF">GCM10007384_06970</name>
</gene>